<dbReference type="InterPro" id="IPR049818">
    <property type="entry name" value="Expansin_EXLX1-like"/>
</dbReference>
<comment type="caution">
    <text evidence="5">The sequence shown here is derived from an EMBL/GenBank/DDBJ whole genome shotgun (WGS) entry which is preliminary data.</text>
</comment>
<feature type="signal peptide" evidence="3">
    <location>
        <begin position="1"/>
        <end position="18"/>
    </location>
</feature>
<dbReference type="SUPFAM" id="SSF50685">
    <property type="entry name" value="Barwin-like endoglucanases"/>
    <property type="match status" value="1"/>
</dbReference>
<evidence type="ECO:0000313" key="5">
    <source>
        <dbReference type="EMBL" id="KAK8005978.1"/>
    </source>
</evidence>
<dbReference type="InterPro" id="IPR036749">
    <property type="entry name" value="Expansin_CBD_sf"/>
</dbReference>
<feature type="region of interest" description="Disordered" evidence="2">
    <location>
        <begin position="61"/>
        <end position="82"/>
    </location>
</feature>
<dbReference type="SUPFAM" id="SSF49590">
    <property type="entry name" value="PHL pollen allergen"/>
    <property type="match status" value="1"/>
</dbReference>
<name>A0ABR1RB70_9PEZI</name>
<accession>A0ABR1RB70</accession>
<dbReference type="InterPro" id="IPR036908">
    <property type="entry name" value="RlpA-like_sf"/>
</dbReference>
<sequence length="288" mass="29450">MQINAIQLLPLVASVASAACAGRHLQGQQQQPKPAPVAASPAAVAAAPAAVGGSQGQQQAVAAPQAAQNQQQAAASSPAAQSSSKQVSAAAGTSGTSTFYGGNLNGGTCSFSSYTLPSGIYGTAFSGSAWNNGAKCGSCLEVSAKGKTIKVMVVDKCPECEPGHLDLFEDAWKALSPGSSDPMTTSWTEVECGITSPLVLHNKSGTSPYWFSMQVVNANEAVAKLEVSTDGGKSWQEAKRQDYNYFENSSGFGAAKQSVRVTSVSGKTVVVDNVGVESDSQIKASSNF</sequence>
<dbReference type="PROSITE" id="PS50842">
    <property type="entry name" value="EXPANSIN_EG45"/>
    <property type="match status" value="1"/>
</dbReference>
<reference evidence="5 6" key="1">
    <citation type="submission" date="2023-01" db="EMBL/GenBank/DDBJ databases">
        <title>Analysis of 21 Apiospora genomes using comparative genomics revels a genus with tremendous synthesis potential of carbohydrate active enzymes and secondary metabolites.</title>
        <authorList>
            <person name="Sorensen T."/>
        </authorList>
    </citation>
    <scope>NUCLEOTIDE SEQUENCE [LARGE SCALE GENOMIC DNA]</scope>
    <source>
        <strain evidence="5 6">CBS 20057</strain>
    </source>
</reference>
<evidence type="ECO:0000256" key="2">
    <source>
        <dbReference type="SAM" id="MobiDB-lite"/>
    </source>
</evidence>
<dbReference type="InterPro" id="IPR007112">
    <property type="entry name" value="Expansin/allergen_DPBB_dom"/>
</dbReference>
<dbReference type="NCBIfam" id="NF041144">
    <property type="entry name" value="expansin_EXLX1"/>
    <property type="match status" value="1"/>
</dbReference>
<evidence type="ECO:0000313" key="6">
    <source>
        <dbReference type="Proteomes" id="UP001396898"/>
    </source>
</evidence>
<dbReference type="Proteomes" id="UP001396898">
    <property type="component" value="Unassembled WGS sequence"/>
</dbReference>
<feature type="domain" description="Expansin-like EG45" evidence="4">
    <location>
        <begin position="106"/>
        <end position="197"/>
    </location>
</feature>
<evidence type="ECO:0000256" key="3">
    <source>
        <dbReference type="SAM" id="SignalP"/>
    </source>
</evidence>
<dbReference type="Gene3D" id="2.60.40.760">
    <property type="entry name" value="Expansin, cellulose-binding-like domain"/>
    <property type="match status" value="1"/>
</dbReference>
<evidence type="ECO:0000259" key="4">
    <source>
        <dbReference type="PROSITE" id="PS50842"/>
    </source>
</evidence>
<dbReference type="Gene3D" id="2.40.40.10">
    <property type="entry name" value="RlpA-like domain"/>
    <property type="match status" value="1"/>
</dbReference>
<keyword evidence="1 3" id="KW-0732">Signal</keyword>
<feature type="chain" id="PRO_5046066948" description="Expansin-like EG45 domain-containing protein" evidence="3">
    <location>
        <begin position="19"/>
        <end position="288"/>
    </location>
</feature>
<keyword evidence="6" id="KW-1185">Reference proteome</keyword>
<dbReference type="EMBL" id="JAQQWI010000017">
    <property type="protein sequence ID" value="KAK8005978.1"/>
    <property type="molecule type" value="Genomic_DNA"/>
</dbReference>
<proteinExistence type="predicted"/>
<dbReference type="PANTHER" id="PTHR31836:SF21">
    <property type="entry name" value="EXPANSIN-LIKE PROTEIN 7"/>
    <property type="match status" value="1"/>
</dbReference>
<gene>
    <name evidence="5" type="ORF">PG991_012275</name>
</gene>
<dbReference type="CDD" id="cd22271">
    <property type="entry name" value="DPBB_EXP_N-like"/>
    <property type="match status" value="1"/>
</dbReference>
<organism evidence="5 6">
    <name type="scientific">Apiospora marii</name>
    <dbReference type="NCBI Taxonomy" id="335849"/>
    <lineage>
        <taxon>Eukaryota</taxon>
        <taxon>Fungi</taxon>
        <taxon>Dikarya</taxon>
        <taxon>Ascomycota</taxon>
        <taxon>Pezizomycotina</taxon>
        <taxon>Sordariomycetes</taxon>
        <taxon>Xylariomycetidae</taxon>
        <taxon>Amphisphaeriales</taxon>
        <taxon>Apiosporaceae</taxon>
        <taxon>Apiospora</taxon>
    </lineage>
</organism>
<protein>
    <recommendedName>
        <fullName evidence="4">Expansin-like EG45 domain-containing protein</fullName>
    </recommendedName>
</protein>
<dbReference type="PANTHER" id="PTHR31836">
    <property type="match status" value="1"/>
</dbReference>
<dbReference type="InterPro" id="IPR051477">
    <property type="entry name" value="Expansin_CellWall"/>
</dbReference>
<evidence type="ECO:0000256" key="1">
    <source>
        <dbReference type="ARBA" id="ARBA00022729"/>
    </source>
</evidence>